<feature type="region of interest" description="Disordered" evidence="1">
    <location>
        <begin position="131"/>
        <end position="153"/>
    </location>
</feature>
<name>A0A2H4SFM8_CORMI</name>
<accession>A0A2H4SFM8</accession>
<dbReference type="InterPro" id="IPR018811">
    <property type="entry name" value="MRX11"/>
</dbReference>
<gene>
    <name evidence="3" type="ORF">A9K55_007778</name>
</gene>
<dbReference type="PANTHER" id="PTHR28002:SF1">
    <property type="entry name" value="MIOREX COMPLEX COMPONENT 11"/>
    <property type="match status" value="1"/>
</dbReference>
<feature type="region of interest" description="Disordered" evidence="1">
    <location>
        <begin position="1"/>
        <end position="44"/>
    </location>
</feature>
<feature type="transmembrane region" description="Helical" evidence="2">
    <location>
        <begin position="68"/>
        <end position="93"/>
    </location>
</feature>
<dbReference type="VEuPathDB" id="FungiDB:A9K55_007778"/>
<sequence length="206" mass="23344">MLRRHFISQRQTTVRRPALSRPARQPPSGRVQSTQSSGTSKIDRITSKLPRRLQKYTQGLRNAPVSHVVSFIILHELTAIVPLFALFALFHYATYVPLTYVTEHFGSYVEAGVTRFEKYFRRKGWFGFGEGNTGNNENADPERGEQPQDAVSKWQTGDPKYKILVEVSLAYAITKALLPLRIIGSVWATPWFAGVLASLRKVVLRK</sequence>
<keyword evidence="2" id="KW-1133">Transmembrane helix</keyword>
<keyword evidence="2" id="KW-0812">Transmembrane</keyword>
<reference evidence="3 4" key="1">
    <citation type="journal article" date="2017" name="BMC Genomics">
        <title>Chromosome level assembly and secondary metabolite potential of the parasitic fungus Cordyceps militaris.</title>
        <authorList>
            <person name="Kramer G.J."/>
            <person name="Nodwell J.R."/>
        </authorList>
    </citation>
    <scope>NUCLEOTIDE SEQUENCE [LARGE SCALE GENOMIC DNA]</scope>
    <source>
        <strain evidence="3 4">ATCC 34164</strain>
    </source>
</reference>
<evidence type="ECO:0000313" key="4">
    <source>
        <dbReference type="Proteomes" id="UP000323067"/>
    </source>
</evidence>
<dbReference type="Pfam" id="PF10306">
    <property type="entry name" value="FLILHELTA"/>
    <property type="match status" value="1"/>
</dbReference>
<dbReference type="Proteomes" id="UP000323067">
    <property type="component" value="Chromosome vii"/>
</dbReference>
<evidence type="ECO:0000256" key="2">
    <source>
        <dbReference type="SAM" id="Phobius"/>
    </source>
</evidence>
<dbReference type="GO" id="GO:0005739">
    <property type="term" value="C:mitochondrion"/>
    <property type="evidence" value="ECO:0007669"/>
    <property type="project" value="TreeGrafter"/>
</dbReference>
<evidence type="ECO:0000313" key="3">
    <source>
        <dbReference type="EMBL" id="ATY61899.1"/>
    </source>
</evidence>
<dbReference type="VEuPathDB" id="FungiDB:CCM_07125"/>
<dbReference type="PANTHER" id="PTHR28002">
    <property type="entry name" value="MIOREX COMPLEX COMPONENT 11"/>
    <property type="match status" value="1"/>
</dbReference>
<organism evidence="3 4">
    <name type="scientific">Cordyceps militaris</name>
    <name type="common">Caterpillar fungus</name>
    <name type="synonym">Clavaria militaris</name>
    <dbReference type="NCBI Taxonomy" id="73501"/>
    <lineage>
        <taxon>Eukaryota</taxon>
        <taxon>Fungi</taxon>
        <taxon>Dikarya</taxon>
        <taxon>Ascomycota</taxon>
        <taxon>Pezizomycotina</taxon>
        <taxon>Sordariomycetes</taxon>
        <taxon>Hypocreomycetidae</taxon>
        <taxon>Hypocreales</taxon>
        <taxon>Cordycipitaceae</taxon>
        <taxon>Cordyceps</taxon>
    </lineage>
</organism>
<dbReference type="EMBL" id="CP023324">
    <property type="protein sequence ID" value="ATY61899.1"/>
    <property type="molecule type" value="Genomic_DNA"/>
</dbReference>
<dbReference type="OrthoDB" id="5580261at2759"/>
<protein>
    <submittedName>
        <fullName evidence="3">Family FLILHELTA</fullName>
    </submittedName>
</protein>
<keyword evidence="2" id="KW-0472">Membrane</keyword>
<feature type="transmembrane region" description="Helical" evidence="2">
    <location>
        <begin position="178"/>
        <end position="199"/>
    </location>
</feature>
<evidence type="ECO:0000256" key="1">
    <source>
        <dbReference type="SAM" id="MobiDB-lite"/>
    </source>
</evidence>
<dbReference type="AlphaFoldDB" id="A0A2H4SFM8"/>
<feature type="compositionally biased region" description="Polar residues" evidence="1">
    <location>
        <begin position="30"/>
        <end position="40"/>
    </location>
</feature>
<proteinExistence type="predicted"/>